<feature type="region of interest" description="Disordered" evidence="1">
    <location>
        <begin position="1"/>
        <end position="24"/>
    </location>
</feature>
<evidence type="ECO:0000256" key="1">
    <source>
        <dbReference type="SAM" id="MobiDB-lite"/>
    </source>
</evidence>
<name>A0A8J5K0H8_HOMAM</name>
<keyword evidence="3" id="KW-1185">Reference proteome</keyword>
<feature type="non-terminal residue" evidence="2">
    <location>
        <position position="1"/>
    </location>
</feature>
<sequence>VYQEDNVKESNKDGDTYSEEAGEQRRGALVYRGGSGKTGVSVNRCRSLFTITGVPDDNTLVAAHLLQYPTDNSSLTSNRWTPLHPGGTQHLSAAVKGRGRRRRDLPPRTTSLAALLPLNLQHHTNKSQEDDHRKEGQTPILRHTSRIDANGGVLPYVPCAIVPFNHPPSVTACFAHRLNNNNSLWIAFMGDSKIRALFYEFLQRTDSECRFLIHLLNTTTGYEEVRRTTFKLHTDMEAATPVHPRLRVSFSFRMFTGSACRQVQDTRN</sequence>
<gene>
    <name evidence="2" type="ORF">Hamer_G026183</name>
</gene>
<feature type="region of interest" description="Disordered" evidence="1">
    <location>
        <begin position="118"/>
        <end position="139"/>
    </location>
</feature>
<feature type="compositionally biased region" description="Basic and acidic residues" evidence="1">
    <location>
        <begin position="126"/>
        <end position="136"/>
    </location>
</feature>
<dbReference type="EMBL" id="JAHLQT010021086">
    <property type="protein sequence ID" value="KAG7167910.1"/>
    <property type="molecule type" value="Genomic_DNA"/>
</dbReference>
<reference evidence="2" key="1">
    <citation type="journal article" date="2021" name="Sci. Adv.">
        <title>The American lobster genome reveals insights on longevity, neural, and immune adaptations.</title>
        <authorList>
            <person name="Polinski J.M."/>
            <person name="Zimin A.V."/>
            <person name="Clark K.F."/>
            <person name="Kohn A.B."/>
            <person name="Sadowski N."/>
            <person name="Timp W."/>
            <person name="Ptitsyn A."/>
            <person name="Khanna P."/>
            <person name="Romanova D.Y."/>
            <person name="Williams P."/>
            <person name="Greenwood S.J."/>
            <person name="Moroz L.L."/>
            <person name="Walt D.R."/>
            <person name="Bodnar A.G."/>
        </authorList>
    </citation>
    <scope>NUCLEOTIDE SEQUENCE</scope>
    <source>
        <strain evidence="2">GMGI-L3</strain>
    </source>
</reference>
<dbReference type="Proteomes" id="UP000747542">
    <property type="component" value="Unassembled WGS sequence"/>
</dbReference>
<accession>A0A8J5K0H8</accession>
<protein>
    <submittedName>
        <fullName evidence="2">Uncharacterized protein</fullName>
    </submittedName>
</protein>
<proteinExistence type="predicted"/>
<organism evidence="2 3">
    <name type="scientific">Homarus americanus</name>
    <name type="common">American lobster</name>
    <dbReference type="NCBI Taxonomy" id="6706"/>
    <lineage>
        <taxon>Eukaryota</taxon>
        <taxon>Metazoa</taxon>
        <taxon>Ecdysozoa</taxon>
        <taxon>Arthropoda</taxon>
        <taxon>Crustacea</taxon>
        <taxon>Multicrustacea</taxon>
        <taxon>Malacostraca</taxon>
        <taxon>Eumalacostraca</taxon>
        <taxon>Eucarida</taxon>
        <taxon>Decapoda</taxon>
        <taxon>Pleocyemata</taxon>
        <taxon>Astacidea</taxon>
        <taxon>Nephropoidea</taxon>
        <taxon>Nephropidae</taxon>
        <taxon>Homarus</taxon>
    </lineage>
</organism>
<comment type="caution">
    <text evidence="2">The sequence shown here is derived from an EMBL/GenBank/DDBJ whole genome shotgun (WGS) entry which is preliminary data.</text>
</comment>
<evidence type="ECO:0000313" key="3">
    <source>
        <dbReference type="Proteomes" id="UP000747542"/>
    </source>
</evidence>
<dbReference type="AlphaFoldDB" id="A0A8J5K0H8"/>
<evidence type="ECO:0000313" key="2">
    <source>
        <dbReference type="EMBL" id="KAG7167910.1"/>
    </source>
</evidence>
<feature type="compositionally biased region" description="Basic and acidic residues" evidence="1">
    <location>
        <begin position="1"/>
        <end position="15"/>
    </location>
</feature>